<reference evidence="1" key="1">
    <citation type="journal article" date="2023" name="Plant J.">
        <title>Genome sequences and population genomics provide insights into the demographic history, inbreeding, and mutation load of two 'living fossil' tree species of Dipteronia.</title>
        <authorList>
            <person name="Feng Y."/>
            <person name="Comes H.P."/>
            <person name="Chen J."/>
            <person name="Zhu S."/>
            <person name="Lu R."/>
            <person name="Zhang X."/>
            <person name="Li P."/>
            <person name="Qiu J."/>
            <person name="Olsen K.M."/>
            <person name="Qiu Y."/>
        </authorList>
    </citation>
    <scope>NUCLEOTIDE SEQUENCE</scope>
    <source>
        <strain evidence="1">KIB01</strain>
    </source>
</reference>
<keyword evidence="2" id="KW-1185">Reference proteome</keyword>
<organism evidence="1 2">
    <name type="scientific">Dipteronia dyeriana</name>
    <dbReference type="NCBI Taxonomy" id="168575"/>
    <lineage>
        <taxon>Eukaryota</taxon>
        <taxon>Viridiplantae</taxon>
        <taxon>Streptophyta</taxon>
        <taxon>Embryophyta</taxon>
        <taxon>Tracheophyta</taxon>
        <taxon>Spermatophyta</taxon>
        <taxon>Magnoliopsida</taxon>
        <taxon>eudicotyledons</taxon>
        <taxon>Gunneridae</taxon>
        <taxon>Pentapetalae</taxon>
        <taxon>rosids</taxon>
        <taxon>malvids</taxon>
        <taxon>Sapindales</taxon>
        <taxon>Sapindaceae</taxon>
        <taxon>Hippocastanoideae</taxon>
        <taxon>Acereae</taxon>
        <taxon>Dipteronia</taxon>
    </lineage>
</organism>
<dbReference type="AlphaFoldDB" id="A0AAD9X7E2"/>
<evidence type="ECO:0008006" key="3">
    <source>
        <dbReference type="Google" id="ProtNLM"/>
    </source>
</evidence>
<name>A0AAD9X7E2_9ROSI</name>
<evidence type="ECO:0000313" key="2">
    <source>
        <dbReference type="Proteomes" id="UP001280121"/>
    </source>
</evidence>
<accession>A0AAD9X7E2</accession>
<sequence>MIVLCWNVRELGNPWAFLALKRVIKRFSLNLVFLSETKLHNNEVERFRCVLGFEGALQVNSEGKIGGLILFWKDWDVSMQSFSKGHMDVKVKMNNGVLWRFSGFYGSPSQSNRAVSWELLWRLRYVDNLPWVCEGDFHEVLNTNDKQGGSDRPILNMVNFRKAIDDYDLIDVGFTGPKLT</sequence>
<dbReference type="InterPro" id="IPR036691">
    <property type="entry name" value="Endo/exonu/phosph_ase_sf"/>
</dbReference>
<dbReference type="Proteomes" id="UP001280121">
    <property type="component" value="Unassembled WGS sequence"/>
</dbReference>
<protein>
    <recommendedName>
        <fullName evidence="3">Endonuclease/exonuclease/phosphatase domain-containing protein</fullName>
    </recommendedName>
</protein>
<gene>
    <name evidence="1" type="ORF">Ddye_014066</name>
</gene>
<dbReference type="EMBL" id="JANJYI010000004">
    <property type="protein sequence ID" value="KAK2654210.1"/>
    <property type="molecule type" value="Genomic_DNA"/>
</dbReference>
<comment type="caution">
    <text evidence="1">The sequence shown here is derived from an EMBL/GenBank/DDBJ whole genome shotgun (WGS) entry which is preliminary data.</text>
</comment>
<proteinExistence type="predicted"/>
<dbReference type="PANTHER" id="PTHR35218">
    <property type="entry name" value="RNASE H DOMAIN-CONTAINING PROTEIN"/>
    <property type="match status" value="1"/>
</dbReference>
<evidence type="ECO:0000313" key="1">
    <source>
        <dbReference type="EMBL" id="KAK2654210.1"/>
    </source>
</evidence>
<dbReference type="PANTHER" id="PTHR35218:SF9">
    <property type="entry name" value="ENDONUCLEASE_EXONUCLEASE_PHOSPHATASE DOMAIN-CONTAINING PROTEIN"/>
    <property type="match status" value="1"/>
</dbReference>
<dbReference type="Gene3D" id="3.60.10.10">
    <property type="entry name" value="Endonuclease/exonuclease/phosphatase"/>
    <property type="match status" value="1"/>
</dbReference>
<dbReference type="SUPFAM" id="SSF56219">
    <property type="entry name" value="DNase I-like"/>
    <property type="match status" value="1"/>
</dbReference>